<proteinExistence type="predicted"/>
<evidence type="ECO:0000313" key="3">
    <source>
        <dbReference type="Proteomes" id="UP000321154"/>
    </source>
</evidence>
<name>A0ABQ0URB5_9MICO</name>
<sequence length="184" mass="18566">MDLVTETRLAYLACASVAVELLGRPEVASTWSLGAVRDGLRVADVAAALGGCLAVTAADTPATRVTTLHPTATTVAAEARAAFDRLDGRSAGSRPPVDDPSGDPPLDGASGRPADDALAGSLADLALALEDLALSVAQHVDVSPSTARAALELLVASARRSRGGLASLDGFARSLRATEDAARV</sequence>
<organism evidence="2 3">
    <name type="scientific">Frigoribacterium faeni</name>
    <dbReference type="NCBI Taxonomy" id="145483"/>
    <lineage>
        <taxon>Bacteria</taxon>
        <taxon>Bacillati</taxon>
        <taxon>Actinomycetota</taxon>
        <taxon>Actinomycetes</taxon>
        <taxon>Micrococcales</taxon>
        <taxon>Microbacteriaceae</taxon>
        <taxon>Frigoribacterium</taxon>
    </lineage>
</organism>
<dbReference type="EMBL" id="BJUV01000025">
    <property type="protein sequence ID" value="GEK84004.1"/>
    <property type="molecule type" value="Genomic_DNA"/>
</dbReference>
<dbReference type="Proteomes" id="UP000321154">
    <property type="component" value="Unassembled WGS sequence"/>
</dbReference>
<feature type="region of interest" description="Disordered" evidence="1">
    <location>
        <begin position="87"/>
        <end position="114"/>
    </location>
</feature>
<reference evidence="2 3" key="1">
    <citation type="submission" date="2019-07" db="EMBL/GenBank/DDBJ databases">
        <title>Whole genome shotgun sequence of Frigoribacterium faeni NBRC 103066.</title>
        <authorList>
            <person name="Hosoyama A."/>
            <person name="Uohara A."/>
            <person name="Ohji S."/>
            <person name="Ichikawa N."/>
        </authorList>
    </citation>
    <scope>NUCLEOTIDE SEQUENCE [LARGE SCALE GENOMIC DNA]</scope>
    <source>
        <strain evidence="2 3">NBRC 103066</strain>
    </source>
</reference>
<protein>
    <submittedName>
        <fullName evidence="2">Uncharacterized protein</fullName>
    </submittedName>
</protein>
<keyword evidence="3" id="KW-1185">Reference proteome</keyword>
<comment type="caution">
    <text evidence="2">The sequence shown here is derived from an EMBL/GenBank/DDBJ whole genome shotgun (WGS) entry which is preliminary data.</text>
</comment>
<evidence type="ECO:0000313" key="2">
    <source>
        <dbReference type="EMBL" id="GEK84004.1"/>
    </source>
</evidence>
<accession>A0ABQ0URB5</accession>
<gene>
    <name evidence="2" type="ORF">FFA01_23130</name>
</gene>
<evidence type="ECO:0000256" key="1">
    <source>
        <dbReference type="SAM" id="MobiDB-lite"/>
    </source>
</evidence>